<reference evidence="4 5" key="2">
    <citation type="submission" date="2024-10" db="EMBL/GenBank/DDBJ databases">
        <authorList>
            <person name="Ryan C."/>
        </authorList>
    </citation>
    <scope>NUCLEOTIDE SEQUENCE [LARGE SCALE GENOMIC DNA]</scope>
</reference>
<dbReference type="InterPro" id="IPR055302">
    <property type="entry name" value="F-box_dom-containing"/>
</dbReference>
<evidence type="ECO:0000256" key="1">
    <source>
        <dbReference type="SAM" id="MobiDB-lite"/>
    </source>
</evidence>
<dbReference type="InterPro" id="IPR055411">
    <property type="entry name" value="LRR_FXL15/At3g58940/PEG3-like"/>
</dbReference>
<organism evidence="4 5">
    <name type="scientific">Urochloa decumbens</name>
    <dbReference type="NCBI Taxonomy" id="240449"/>
    <lineage>
        <taxon>Eukaryota</taxon>
        <taxon>Viridiplantae</taxon>
        <taxon>Streptophyta</taxon>
        <taxon>Embryophyta</taxon>
        <taxon>Tracheophyta</taxon>
        <taxon>Spermatophyta</taxon>
        <taxon>Magnoliopsida</taxon>
        <taxon>Liliopsida</taxon>
        <taxon>Poales</taxon>
        <taxon>Poaceae</taxon>
        <taxon>PACMAD clade</taxon>
        <taxon>Panicoideae</taxon>
        <taxon>Panicodae</taxon>
        <taxon>Paniceae</taxon>
        <taxon>Melinidinae</taxon>
        <taxon>Urochloa</taxon>
    </lineage>
</organism>
<evidence type="ECO:0000259" key="2">
    <source>
        <dbReference type="Pfam" id="PF08387"/>
    </source>
</evidence>
<dbReference type="InterPro" id="IPR036047">
    <property type="entry name" value="F-box-like_dom_sf"/>
</dbReference>
<dbReference type="InterPro" id="IPR032675">
    <property type="entry name" value="LRR_dom_sf"/>
</dbReference>
<feature type="compositionally biased region" description="Basic residues" evidence="1">
    <location>
        <begin position="1"/>
        <end position="10"/>
    </location>
</feature>
<evidence type="ECO:0000313" key="4">
    <source>
        <dbReference type="EMBL" id="CAL5089882.1"/>
    </source>
</evidence>
<name>A0ABC9G8N2_9POAL</name>
<feature type="compositionally biased region" description="Basic and acidic residues" evidence="1">
    <location>
        <begin position="11"/>
        <end position="20"/>
    </location>
</feature>
<dbReference type="InterPro" id="IPR006566">
    <property type="entry name" value="FBD"/>
</dbReference>
<gene>
    <name evidence="4" type="ORF">URODEC1_LOCUS113587</name>
</gene>
<feature type="domain" description="FBD" evidence="2">
    <location>
        <begin position="358"/>
        <end position="398"/>
    </location>
</feature>
<dbReference type="AlphaFoldDB" id="A0ABC9G8N2"/>
<protein>
    <recommendedName>
        <fullName evidence="6">FBD domain-containing protein</fullName>
    </recommendedName>
</protein>
<evidence type="ECO:0008006" key="6">
    <source>
        <dbReference type="Google" id="ProtNLM"/>
    </source>
</evidence>
<dbReference type="Pfam" id="PF24758">
    <property type="entry name" value="LRR_At5g56370"/>
    <property type="match status" value="1"/>
</dbReference>
<dbReference type="EMBL" id="OZ075118">
    <property type="protein sequence ID" value="CAL5089882.1"/>
    <property type="molecule type" value="Genomic_DNA"/>
</dbReference>
<feature type="domain" description="F-box/LRR-repeat protein 15/At3g58940/PEG3-like LRR" evidence="3">
    <location>
        <begin position="116"/>
        <end position="342"/>
    </location>
</feature>
<dbReference type="PANTHER" id="PTHR32141:SF34">
    <property type="entry name" value="OS12G0558366 PROTEIN"/>
    <property type="match status" value="1"/>
</dbReference>
<keyword evidence="5" id="KW-1185">Reference proteome</keyword>
<dbReference type="SUPFAM" id="SSF81383">
    <property type="entry name" value="F-box domain"/>
    <property type="match status" value="1"/>
</dbReference>
<sequence>MGMVTRAKKRRMEEESRRPDLPPNGGADLISRLPDDVLGKIITTHLPAKDGGRTQIISRRWRPLWSLAPLNFEAKISDNHPVLVARTFSQLLTHKGPVRRFFLDSRCNYDCLSIIDSILGSPRFENLQEFELLFDNNGHRDSPIPRSVFCLSPTLQVLRICSTCEVLQFPVETACVPNFPHLKQLTLSNINISKSTLHGLLARCPVLENLVLSSNRGYHCVWISSLTLRSLGISDAWFCKEGKLDEIIIEDAPLLERFIPCKRSNDDLVIRVIQAPKLKILGYLSHKISRLDLGTLVFQKLVPGNLSNVMRTVKILALDIAPDLSVVIDFLKCFPCVTKLYIAACQGNFMNERRSVSLECLDLHLKVVQYINYDGEMSEVNFIKFFVLNAKVLESMKFVARRDKCDAKWIQKQHKKLWLNARASQGATFDFEASYRACSLVYMKDISDLTTDDPFDRSLCRCIKHEDFH</sequence>
<dbReference type="Proteomes" id="UP001497457">
    <property type="component" value="Chromosome 8b"/>
</dbReference>
<proteinExistence type="predicted"/>
<evidence type="ECO:0000259" key="3">
    <source>
        <dbReference type="Pfam" id="PF24758"/>
    </source>
</evidence>
<dbReference type="Pfam" id="PF08387">
    <property type="entry name" value="FBD"/>
    <property type="match status" value="1"/>
</dbReference>
<dbReference type="SUPFAM" id="SSF52058">
    <property type="entry name" value="L domain-like"/>
    <property type="match status" value="1"/>
</dbReference>
<reference evidence="5" key="1">
    <citation type="submission" date="2024-06" db="EMBL/GenBank/DDBJ databases">
        <authorList>
            <person name="Ryan C."/>
        </authorList>
    </citation>
    <scope>NUCLEOTIDE SEQUENCE [LARGE SCALE GENOMIC DNA]</scope>
</reference>
<evidence type="ECO:0000313" key="5">
    <source>
        <dbReference type="Proteomes" id="UP001497457"/>
    </source>
</evidence>
<feature type="region of interest" description="Disordered" evidence="1">
    <location>
        <begin position="1"/>
        <end position="27"/>
    </location>
</feature>
<dbReference type="PANTHER" id="PTHR32141">
    <property type="match status" value="1"/>
</dbReference>
<accession>A0ABC9G8N2</accession>
<dbReference type="Gene3D" id="3.80.10.10">
    <property type="entry name" value="Ribonuclease Inhibitor"/>
    <property type="match status" value="1"/>
</dbReference>